<organism evidence="1 2">
    <name type="scientific">Rhabditophanes sp. KR3021</name>
    <dbReference type="NCBI Taxonomy" id="114890"/>
    <lineage>
        <taxon>Eukaryota</taxon>
        <taxon>Metazoa</taxon>
        <taxon>Ecdysozoa</taxon>
        <taxon>Nematoda</taxon>
        <taxon>Chromadorea</taxon>
        <taxon>Rhabditida</taxon>
        <taxon>Tylenchina</taxon>
        <taxon>Panagrolaimomorpha</taxon>
        <taxon>Strongyloidoidea</taxon>
        <taxon>Alloionematidae</taxon>
        <taxon>Rhabditophanes</taxon>
    </lineage>
</organism>
<evidence type="ECO:0000313" key="1">
    <source>
        <dbReference type="Proteomes" id="UP000095286"/>
    </source>
</evidence>
<name>A0AC35TUU1_9BILA</name>
<protein>
    <submittedName>
        <fullName evidence="2">Sulfotransfer_1 domain-containing protein</fullName>
    </submittedName>
</protein>
<dbReference type="Proteomes" id="UP000095286">
    <property type="component" value="Unplaced"/>
</dbReference>
<sequence length="345" mass="40536">MFFLKLLYLIILAISCICIDCFLKTYANPTIKLNNKVITNCNNVSQAYKCAKYSYKVKTARYYYVADKYKLHICAINKNFSSMLSAIACYLFDETSFFKKHKHLFEDYYESQACKATNFANRFGAIATKYNGDKFEDFLESWKHIIVVRPPVERFLSAYAHICTSNDSTALHQKTCFHCKQDIKCFVTKLYKEILDTASGTKNANIHRRNHFYPVSWACEYLIYKDFYTVLKYSSANVEVFYDSLLKVLKHQNVSTPQLTYIAKELGHRNYHSTFGSKNLLQQKEKLLSSPVLLDYISRIYYDDFKNFDFPLPNLYNQFSKKESLKKKYGKPKLNKKKNKNKKKN</sequence>
<reference evidence="2" key="1">
    <citation type="submission" date="2016-11" db="UniProtKB">
        <authorList>
            <consortium name="WormBaseParasite"/>
        </authorList>
    </citation>
    <scope>IDENTIFICATION</scope>
    <source>
        <strain evidence="2">KR3021</strain>
    </source>
</reference>
<accession>A0AC35TUU1</accession>
<evidence type="ECO:0000313" key="2">
    <source>
        <dbReference type="WBParaSite" id="RSKR_0000450500.1"/>
    </source>
</evidence>
<proteinExistence type="predicted"/>
<dbReference type="WBParaSite" id="RSKR_0000450500.1">
    <property type="protein sequence ID" value="RSKR_0000450500.1"/>
    <property type="gene ID" value="RSKR_0000450500"/>
</dbReference>